<feature type="compositionally biased region" description="Low complexity" evidence="1">
    <location>
        <begin position="78"/>
        <end position="88"/>
    </location>
</feature>
<dbReference type="Proteomes" id="UP001221898">
    <property type="component" value="Unassembled WGS sequence"/>
</dbReference>
<evidence type="ECO:0000313" key="2">
    <source>
        <dbReference type="EMBL" id="KAJ8403501.1"/>
    </source>
</evidence>
<accession>A0AAD7SIY4</accession>
<sequence>MPEVPGPGSLKRGHCRLSMFGEMTLLEAPLPNAARPLAPHRGRVLRSDALLARTPRRLGDLARRLGLESKAALITRAPAGAAQPASEAPGRRADAAPGAAPMPSEGVLEKRNHRY</sequence>
<dbReference type="EMBL" id="JAINUG010000058">
    <property type="protein sequence ID" value="KAJ8403501.1"/>
    <property type="molecule type" value="Genomic_DNA"/>
</dbReference>
<comment type="caution">
    <text evidence="2">The sequence shown here is derived from an EMBL/GenBank/DDBJ whole genome shotgun (WGS) entry which is preliminary data.</text>
</comment>
<keyword evidence="3" id="KW-1185">Reference proteome</keyword>
<gene>
    <name evidence="2" type="ORF">AAFF_G00352730</name>
</gene>
<evidence type="ECO:0000313" key="3">
    <source>
        <dbReference type="Proteomes" id="UP001221898"/>
    </source>
</evidence>
<protein>
    <submittedName>
        <fullName evidence="2">Uncharacterized protein</fullName>
    </submittedName>
</protein>
<organism evidence="2 3">
    <name type="scientific">Aldrovandia affinis</name>
    <dbReference type="NCBI Taxonomy" id="143900"/>
    <lineage>
        <taxon>Eukaryota</taxon>
        <taxon>Metazoa</taxon>
        <taxon>Chordata</taxon>
        <taxon>Craniata</taxon>
        <taxon>Vertebrata</taxon>
        <taxon>Euteleostomi</taxon>
        <taxon>Actinopterygii</taxon>
        <taxon>Neopterygii</taxon>
        <taxon>Teleostei</taxon>
        <taxon>Notacanthiformes</taxon>
        <taxon>Halosauridae</taxon>
        <taxon>Aldrovandia</taxon>
    </lineage>
</organism>
<dbReference type="AlphaFoldDB" id="A0AAD7SIY4"/>
<name>A0AAD7SIY4_9TELE</name>
<proteinExistence type="predicted"/>
<evidence type="ECO:0000256" key="1">
    <source>
        <dbReference type="SAM" id="MobiDB-lite"/>
    </source>
</evidence>
<reference evidence="2" key="1">
    <citation type="journal article" date="2023" name="Science">
        <title>Genome structures resolve the early diversification of teleost fishes.</title>
        <authorList>
            <person name="Parey E."/>
            <person name="Louis A."/>
            <person name="Montfort J."/>
            <person name="Bouchez O."/>
            <person name="Roques C."/>
            <person name="Iampietro C."/>
            <person name="Lluch J."/>
            <person name="Castinel A."/>
            <person name="Donnadieu C."/>
            <person name="Desvignes T."/>
            <person name="Floi Bucao C."/>
            <person name="Jouanno E."/>
            <person name="Wen M."/>
            <person name="Mejri S."/>
            <person name="Dirks R."/>
            <person name="Jansen H."/>
            <person name="Henkel C."/>
            <person name="Chen W.J."/>
            <person name="Zahm M."/>
            <person name="Cabau C."/>
            <person name="Klopp C."/>
            <person name="Thompson A.W."/>
            <person name="Robinson-Rechavi M."/>
            <person name="Braasch I."/>
            <person name="Lecointre G."/>
            <person name="Bobe J."/>
            <person name="Postlethwait J.H."/>
            <person name="Berthelot C."/>
            <person name="Roest Crollius H."/>
            <person name="Guiguen Y."/>
        </authorList>
    </citation>
    <scope>NUCLEOTIDE SEQUENCE</scope>
    <source>
        <strain evidence="2">NC1722</strain>
    </source>
</reference>
<feature type="region of interest" description="Disordered" evidence="1">
    <location>
        <begin position="78"/>
        <end position="115"/>
    </location>
</feature>